<keyword evidence="9" id="KW-0813">Transport</keyword>
<feature type="transmembrane region" description="Helical" evidence="7">
    <location>
        <begin position="138"/>
        <end position="156"/>
    </location>
</feature>
<dbReference type="EMBL" id="PGEZ01000002">
    <property type="protein sequence ID" value="PJJ53700.1"/>
    <property type="molecule type" value="Genomic_DNA"/>
</dbReference>
<evidence type="ECO:0000256" key="1">
    <source>
        <dbReference type="ARBA" id="ARBA00004651"/>
    </source>
</evidence>
<dbReference type="Pfam" id="PF02653">
    <property type="entry name" value="BPD_transp_2"/>
    <property type="match status" value="1"/>
</dbReference>
<dbReference type="Proteomes" id="UP000230842">
    <property type="component" value="Unassembled WGS sequence"/>
</dbReference>
<name>A0A2M9B6X8_9ACTN</name>
<evidence type="ECO:0000256" key="7">
    <source>
        <dbReference type="SAM" id="Phobius"/>
    </source>
</evidence>
<keyword evidence="3 7" id="KW-0812">Transmembrane</keyword>
<evidence type="ECO:0000256" key="8">
    <source>
        <dbReference type="SAM" id="SignalP"/>
    </source>
</evidence>
<evidence type="ECO:0000313" key="9">
    <source>
        <dbReference type="EMBL" id="PJJ53700.1"/>
    </source>
</evidence>
<keyword evidence="10" id="KW-1185">Reference proteome</keyword>
<evidence type="ECO:0000256" key="3">
    <source>
        <dbReference type="ARBA" id="ARBA00022692"/>
    </source>
</evidence>
<accession>A0A2M9B6X8</accession>
<evidence type="ECO:0000256" key="4">
    <source>
        <dbReference type="ARBA" id="ARBA00022989"/>
    </source>
</evidence>
<feature type="region of interest" description="Disordered" evidence="6">
    <location>
        <begin position="342"/>
        <end position="384"/>
    </location>
</feature>
<feature type="transmembrane region" description="Helical" evidence="7">
    <location>
        <begin position="105"/>
        <end position="131"/>
    </location>
</feature>
<feature type="transmembrane region" description="Helical" evidence="7">
    <location>
        <begin position="243"/>
        <end position="268"/>
    </location>
</feature>
<comment type="subcellular location">
    <subcellularLocation>
        <location evidence="1">Cell membrane</location>
        <topology evidence="1">Multi-pass membrane protein</topology>
    </subcellularLocation>
</comment>
<evidence type="ECO:0000256" key="5">
    <source>
        <dbReference type="ARBA" id="ARBA00023136"/>
    </source>
</evidence>
<feature type="chain" id="PRO_5014876832" evidence="8">
    <location>
        <begin position="26"/>
        <end position="384"/>
    </location>
</feature>
<dbReference type="InterPro" id="IPR001851">
    <property type="entry name" value="ABC_transp_permease"/>
</dbReference>
<dbReference type="PANTHER" id="PTHR47089">
    <property type="entry name" value="ABC TRANSPORTER, PERMEASE PROTEIN"/>
    <property type="match status" value="1"/>
</dbReference>
<feature type="transmembrane region" description="Helical" evidence="7">
    <location>
        <begin position="83"/>
        <end position="99"/>
    </location>
</feature>
<sequence length="384" mass="37942">MNLRHPAVLAVASGFGALLVTVALAAAAGASPATTLSAMWTGTFGNPFALGSSMNTAAAILLIACGFIVAYRASLVNVGGEGQLCLGAIGATAVGTHLPDSTPTALAIPAVLVAAALGGAAWAAIPAALVVRRGVNEVITTLLLNFVGLALVMLVVHSEALLRQPVTSSETLPQSEPLTEPARLPLLGLDGSPATVAIVIAVVAAALTALVLRRTVTGLRLAAVGRSLPAGRRLGLRVDRLRFGSLTAAGAFAGLAGGTLVASAPFVLSEGISSGYGFTGLVAGLLARGSLLAAIALTSVLALLVAGGINLQLSAGVPAAITQMTEAVLVLLVAGSAVAARTRPPRAAHPTTRPAPPDPPPDEGVRRGAGAGDRSTAGTEVATR</sequence>
<keyword evidence="8" id="KW-0732">Signal</keyword>
<evidence type="ECO:0000256" key="6">
    <source>
        <dbReference type="SAM" id="MobiDB-lite"/>
    </source>
</evidence>
<evidence type="ECO:0000256" key="2">
    <source>
        <dbReference type="ARBA" id="ARBA00022475"/>
    </source>
</evidence>
<keyword evidence="9" id="KW-0762">Sugar transport</keyword>
<comment type="caution">
    <text evidence="9">The sequence shown here is derived from an EMBL/GenBank/DDBJ whole genome shotgun (WGS) entry which is preliminary data.</text>
</comment>
<feature type="signal peptide" evidence="8">
    <location>
        <begin position="1"/>
        <end position="25"/>
    </location>
</feature>
<keyword evidence="2" id="KW-1003">Cell membrane</keyword>
<proteinExistence type="predicted"/>
<feature type="transmembrane region" description="Helical" evidence="7">
    <location>
        <begin position="194"/>
        <end position="212"/>
    </location>
</feature>
<dbReference type="GO" id="GO:0022857">
    <property type="term" value="F:transmembrane transporter activity"/>
    <property type="evidence" value="ECO:0007669"/>
    <property type="project" value="InterPro"/>
</dbReference>
<feature type="transmembrane region" description="Helical" evidence="7">
    <location>
        <begin position="49"/>
        <end position="71"/>
    </location>
</feature>
<protein>
    <submittedName>
        <fullName evidence="9">Simple sugar transport system permease protein</fullName>
    </submittedName>
</protein>
<gene>
    <name evidence="9" type="ORF">CLV56_3192</name>
</gene>
<feature type="transmembrane region" description="Helical" evidence="7">
    <location>
        <begin position="280"/>
        <end position="305"/>
    </location>
</feature>
<dbReference type="RefSeq" id="WP_211288167.1">
    <property type="nucleotide sequence ID" value="NZ_PGEZ01000002.1"/>
</dbReference>
<keyword evidence="5 7" id="KW-0472">Membrane</keyword>
<organism evidence="9 10">
    <name type="scientific">Mumia flava</name>
    <dbReference type="NCBI Taxonomy" id="1348852"/>
    <lineage>
        <taxon>Bacteria</taxon>
        <taxon>Bacillati</taxon>
        <taxon>Actinomycetota</taxon>
        <taxon>Actinomycetes</taxon>
        <taxon>Propionibacteriales</taxon>
        <taxon>Nocardioidaceae</taxon>
        <taxon>Mumia</taxon>
    </lineage>
</organism>
<keyword evidence="4 7" id="KW-1133">Transmembrane helix</keyword>
<dbReference type="PANTHER" id="PTHR47089:SF1">
    <property type="entry name" value="GUANOSINE ABC TRANSPORTER PERMEASE PROTEIN NUPP"/>
    <property type="match status" value="1"/>
</dbReference>
<reference evidence="9 10" key="1">
    <citation type="submission" date="2017-11" db="EMBL/GenBank/DDBJ databases">
        <title>Genomic Encyclopedia of Archaeal and Bacterial Type Strains, Phase II (KMG-II): From Individual Species to Whole Genera.</title>
        <authorList>
            <person name="Goeker M."/>
        </authorList>
    </citation>
    <scope>NUCLEOTIDE SEQUENCE [LARGE SCALE GENOMIC DNA]</scope>
    <source>
        <strain evidence="9 10">DSM 27763</strain>
    </source>
</reference>
<dbReference type="AlphaFoldDB" id="A0A2M9B6X8"/>
<evidence type="ECO:0000313" key="10">
    <source>
        <dbReference type="Proteomes" id="UP000230842"/>
    </source>
</evidence>
<dbReference type="GO" id="GO:0005886">
    <property type="term" value="C:plasma membrane"/>
    <property type="evidence" value="ECO:0007669"/>
    <property type="project" value="UniProtKB-SubCell"/>
</dbReference>
<dbReference type="CDD" id="cd06580">
    <property type="entry name" value="TM_PBP1_transp_TpRbsC_like"/>
    <property type="match status" value="1"/>
</dbReference>